<dbReference type="AlphaFoldDB" id="A0A519BAM9"/>
<evidence type="ECO:0000313" key="3">
    <source>
        <dbReference type="Proteomes" id="UP000320813"/>
    </source>
</evidence>
<protein>
    <submittedName>
        <fullName evidence="2">Glycosyltransferase family 2 protein</fullName>
    </submittedName>
</protein>
<dbReference type="Proteomes" id="UP000320813">
    <property type="component" value="Unassembled WGS sequence"/>
</dbReference>
<evidence type="ECO:0000259" key="1">
    <source>
        <dbReference type="Pfam" id="PF00535"/>
    </source>
</evidence>
<evidence type="ECO:0000313" key="2">
    <source>
        <dbReference type="EMBL" id="RZD14258.1"/>
    </source>
</evidence>
<feature type="domain" description="Glycosyltransferase 2-like" evidence="1">
    <location>
        <begin position="7"/>
        <end position="127"/>
    </location>
</feature>
<proteinExistence type="predicted"/>
<accession>A0A519BAM9</accession>
<dbReference type="EMBL" id="SGBD01000003">
    <property type="protein sequence ID" value="RZD14258.1"/>
    <property type="molecule type" value="Genomic_DNA"/>
</dbReference>
<dbReference type="InterPro" id="IPR029044">
    <property type="entry name" value="Nucleotide-diphossugar_trans"/>
</dbReference>
<dbReference type="SUPFAM" id="SSF53448">
    <property type="entry name" value="Nucleotide-diphospho-sugar transferases"/>
    <property type="match status" value="1"/>
</dbReference>
<dbReference type="PANTHER" id="PTHR43630:SF2">
    <property type="entry name" value="GLYCOSYLTRANSFERASE"/>
    <property type="match status" value="1"/>
</dbReference>
<dbReference type="Gene3D" id="3.90.550.10">
    <property type="entry name" value="Spore Coat Polysaccharide Biosynthesis Protein SpsA, Chain A"/>
    <property type="match status" value="1"/>
</dbReference>
<reference evidence="2 3" key="1">
    <citation type="submission" date="2019-01" db="EMBL/GenBank/DDBJ databases">
        <title>Insights into ecological role of a new deltaproteobacterial order Candidatus Sinidesulfobacterales (Sva0485) by metagenomics and metatranscriptomics.</title>
        <authorList>
            <person name="Tan S."/>
            <person name="Liu J."/>
            <person name="Fang Y."/>
            <person name="Hedlund B.P."/>
            <person name="Lian Z.H."/>
            <person name="Huang L.Y."/>
            <person name="Li J.T."/>
            <person name="Huang L.N."/>
            <person name="Li W.J."/>
            <person name="Jiang H.C."/>
            <person name="Dong H.L."/>
            <person name="Shu W.S."/>
        </authorList>
    </citation>
    <scope>NUCLEOTIDE SEQUENCE [LARGE SCALE GENOMIC DNA]</scope>
    <source>
        <strain evidence="2">AP3</strain>
    </source>
</reference>
<dbReference type="CDD" id="cd00761">
    <property type="entry name" value="Glyco_tranf_GTA_type"/>
    <property type="match status" value="1"/>
</dbReference>
<keyword evidence="2" id="KW-0808">Transferase</keyword>
<dbReference type="Pfam" id="PF00535">
    <property type="entry name" value="Glycos_transf_2"/>
    <property type="match status" value="1"/>
</dbReference>
<dbReference type="InterPro" id="IPR001173">
    <property type="entry name" value="Glyco_trans_2-like"/>
</dbReference>
<organism evidence="2 3">
    <name type="scientific">Candidatus Acidulodesulfobacterium ferriphilum</name>
    <dbReference type="NCBI Taxonomy" id="2597223"/>
    <lineage>
        <taxon>Bacteria</taxon>
        <taxon>Deltaproteobacteria</taxon>
        <taxon>Candidatus Acidulodesulfobacterales</taxon>
        <taxon>Candidatus Acidulodesulfobacterium</taxon>
    </lineage>
</organism>
<name>A0A519BAM9_9DELT</name>
<sequence>MEKSLVSVIIATKNEGNNIENCLKSIVFQTYKNIEIIVVDNNSTDDTKEIARKYTDIVLNREPKRSIQSNYAVDISSGKYIFHADADMVLAPKLINSCIQNALKYQDVIGFYVSEIVLGKSYWSKVRRFERGFYDGTAIDAVRFFHKDAFVKINGYDEEMLWGPDDWDLNRRLSEVGKLKIISDSESLAKTDNAYNNIENLTKWHNAFDRFLEERGVTNAALSEGSILFHNESEFNLKKYMTKKRVYSKSFSQYISKWGINDPIIKKQFGILYRYFSVFIENGKWKKLIKHPLLTSGMYFLRINVGLLYLKTKWPLN</sequence>
<comment type="caution">
    <text evidence="2">The sequence shown here is derived from an EMBL/GenBank/DDBJ whole genome shotgun (WGS) entry which is preliminary data.</text>
</comment>
<dbReference type="GO" id="GO:0016740">
    <property type="term" value="F:transferase activity"/>
    <property type="evidence" value="ECO:0007669"/>
    <property type="project" value="UniProtKB-KW"/>
</dbReference>
<dbReference type="PANTHER" id="PTHR43630">
    <property type="entry name" value="POLY-BETA-1,6-N-ACETYL-D-GLUCOSAMINE SYNTHASE"/>
    <property type="match status" value="1"/>
</dbReference>
<gene>
    <name evidence="2" type="ORF">EVJ47_06205</name>
</gene>